<accession>A0A239JMJ1</accession>
<evidence type="ECO:0000256" key="2">
    <source>
        <dbReference type="SAM" id="SignalP"/>
    </source>
</evidence>
<keyword evidence="1" id="KW-1133">Transmembrane helix</keyword>
<feature type="transmembrane region" description="Helical" evidence="1">
    <location>
        <begin position="68"/>
        <end position="87"/>
    </location>
</feature>
<feature type="signal peptide" evidence="2">
    <location>
        <begin position="1"/>
        <end position="20"/>
    </location>
</feature>
<dbReference type="EMBL" id="FZOF01000013">
    <property type="protein sequence ID" value="SNT07067.1"/>
    <property type="molecule type" value="Genomic_DNA"/>
</dbReference>
<dbReference type="Pfam" id="PF19733">
    <property type="entry name" value="DUF6223"/>
    <property type="match status" value="1"/>
</dbReference>
<dbReference type="InterPro" id="IPR045770">
    <property type="entry name" value="DUF6223"/>
</dbReference>
<keyword evidence="2" id="KW-0732">Signal</keyword>
<proteinExistence type="predicted"/>
<gene>
    <name evidence="3" type="ORF">SAMN05216252_113116</name>
</gene>
<evidence type="ECO:0000313" key="3">
    <source>
        <dbReference type="EMBL" id="SNT07067.1"/>
    </source>
</evidence>
<name>A0A239JMJ1_9ACTN</name>
<sequence length="127" mass="12208">MSVRSALAAPAAAHALAQQAATASYGLTPERVWASTAALLALVGALLGALALTSFAGRVRVGNGRAPAIAAMAAGLVSVVNGGLVVVTADGGPGTGNGIVGGFVAVVIGLIAMALARLALIRARRAA</sequence>
<reference evidence="3 4" key="1">
    <citation type="submission" date="2017-06" db="EMBL/GenBank/DDBJ databases">
        <authorList>
            <person name="Kim H.J."/>
            <person name="Triplett B.A."/>
        </authorList>
    </citation>
    <scope>NUCLEOTIDE SEQUENCE [LARGE SCALE GENOMIC DNA]</scope>
    <source>
        <strain evidence="3 4">CGMCC 4.1858</strain>
    </source>
</reference>
<feature type="transmembrane region" description="Helical" evidence="1">
    <location>
        <begin position="32"/>
        <end position="56"/>
    </location>
</feature>
<dbReference type="AlphaFoldDB" id="A0A239JMJ1"/>
<dbReference type="RefSeq" id="WP_089226068.1">
    <property type="nucleotide sequence ID" value="NZ_FZOF01000013.1"/>
</dbReference>
<dbReference type="Proteomes" id="UP000198280">
    <property type="component" value="Unassembled WGS sequence"/>
</dbReference>
<evidence type="ECO:0000313" key="4">
    <source>
        <dbReference type="Proteomes" id="UP000198280"/>
    </source>
</evidence>
<protein>
    <submittedName>
        <fullName evidence="3">Uncharacterized protein</fullName>
    </submittedName>
</protein>
<feature type="transmembrane region" description="Helical" evidence="1">
    <location>
        <begin position="99"/>
        <end position="120"/>
    </location>
</feature>
<keyword evidence="1" id="KW-0812">Transmembrane</keyword>
<evidence type="ECO:0000256" key="1">
    <source>
        <dbReference type="SAM" id="Phobius"/>
    </source>
</evidence>
<feature type="chain" id="PRO_5038602831" evidence="2">
    <location>
        <begin position="21"/>
        <end position="127"/>
    </location>
</feature>
<keyword evidence="1" id="KW-0472">Membrane</keyword>
<keyword evidence="4" id="KW-1185">Reference proteome</keyword>
<organism evidence="3 4">
    <name type="scientific">Actinacidiphila glaucinigra</name>
    <dbReference type="NCBI Taxonomy" id="235986"/>
    <lineage>
        <taxon>Bacteria</taxon>
        <taxon>Bacillati</taxon>
        <taxon>Actinomycetota</taxon>
        <taxon>Actinomycetes</taxon>
        <taxon>Kitasatosporales</taxon>
        <taxon>Streptomycetaceae</taxon>
        <taxon>Actinacidiphila</taxon>
    </lineage>
</organism>